<reference evidence="3 4" key="1">
    <citation type="journal article" date="2016" name="Nat. Commun.">
        <title>Thousands of microbial genomes shed light on interconnected biogeochemical processes in an aquifer system.</title>
        <authorList>
            <person name="Anantharaman K."/>
            <person name="Brown C.T."/>
            <person name="Hug L.A."/>
            <person name="Sharon I."/>
            <person name="Castelle C.J."/>
            <person name="Probst A.J."/>
            <person name="Thomas B.C."/>
            <person name="Singh A."/>
            <person name="Wilkins M.J."/>
            <person name="Karaoz U."/>
            <person name="Brodie E.L."/>
            <person name="Williams K.H."/>
            <person name="Hubbard S.S."/>
            <person name="Banfield J.F."/>
        </authorList>
    </citation>
    <scope>NUCLEOTIDE SEQUENCE [LARGE SCALE GENOMIC DNA]</scope>
</reference>
<feature type="transmembrane region" description="Helical" evidence="1">
    <location>
        <begin position="20"/>
        <end position="39"/>
    </location>
</feature>
<dbReference type="Gene3D" id="2.70.70.10">
    <property type="entry name" value="Glucose Permease (Domain IIA)"/>
    <property type="match status" value="1"/>
</dbReference>
<accession>A0A1F5KJX5</accession>
<evidence type="ECO:0000313" key="3">
    <source>
        <dbReference type="EMBL" id="OGE41218.1"/>
    </source>
</evidence>
<keyword evidence="1" id="KW-0472">Membrane</keyword>
<dbReference type="PANTHER" id="PTHR21666:SF270">
    <property type="entry name" value="MUREIN HYDROLASE ACTIVATOR ENVC"/>
    <property type="match status" value="1"/>
</dbReference>
<evidence type="ECO:0000256" key="1">
    <source>
        <dbReference type="SAM" id="Phobius"/>
    </source>
</evidence>
<dbReference type="CDD" id="cd12797">
    <property type="entry name" value="M23_peptidase"/>
    <property type="match status" value="1"/>
</dbReference>
<keyword evidence="1" id="KW-1133">Transmembrane helix</keyword>
<evidence type="ECO:0000259" key="2">
    <source>
        <dbReference type="Pfam" id="PF01551"/>
    </source>
</evidence>
<comment type="caution">
    <text evidence="3">The sequence shown here is derived from an EMBL/GenBank/DDBJ whole genome shotgun (WGS) entry which is preliminary data.</text>
</comment>
<dbReference type="PANTHER" id="PTHR21666">
    <property type="entry name" value="PEPTIDASE-RELATED"/>
    <property type="match status" value="1"/>
</dbReference>
<dbReference type="InterPro" id="IPR050570">
    <property type="entry name" value="Cell_wall_metabolism_enzyme"/>
</dbReference>
<dbReference type="SUPFAM" id="SSF51261">
    <property type="entry name" value="Duplicated hybrid motif"/>
    <property type="match status" value="1"/>
</dbReference>
<feature type="domain" description="M23ase beta-sheet core" evidence="2">
    <location>
        <begin position="99"/>
        <end position="194"/>
    </location>
</feature>
<keyword evidence="1" id="KW-0812">Transmembrane</keyword>
<dbReference type="Proteomes" id="UP000177328">
    <property type="component" value="Unassembled WGS sequence"/>
</dbReference>
<dbReference type="InterPro" id="IPR011055">
    <property type="entry name" value="Dup_hybrid_motif"/>
</dbReference>
<proteinExistence type="predicted"/>
<evidence type="ECO:0000313" key="4">
    <source>
        <dbReference type="Proteomes" id="UP000177328"/>
    </source>
</evidence>
<dbReference type="EMBL" id="MFDD01000002">
    <property type="protein sequence ID" value="OGE41218.1"/>
    <property type="molecule type" value="Genomic_DNA"/>
</dbReference>
<gene>
    <name evidence="3" type="ORF">A3D25_01665</name>
</gene>
<organism evidence="3 4">
    <name type="scientific">Candidatus Daviesbacteria bacterium RIFCSPHIGHO2_02_FULL_43_12</name>
    <dbReference type="NCBI Taxonomy" id="1797776"/>
    <lineage>
        <taxon>Bacteria</taxon>
        <taxon>Candidatus Daviesiibacteriota</taxon>
    </lineage>
</organism>
<dbReference type="Pfam" id="PF01551">
    <property type="entry name" value="Peptidase_M23"/>
    <property type="match status" value="1"/>
</dbReference>
<dbReference type="InterPro" id="IPR016047">
    <property type="entry name" value="M23ase_b-sheet_dom"/>
</dbReference>
<name>A0A1F5KJX5_9BACT</name>
<protein>
    <recommendedName>
        <fullName evidence="2">M23ase beta-sheet core domain-containing protein</fullName>
    </recommendedName>
</protein>
<sequence>MSYFSTAITIFSFRRELQIVALAFLIITLTPVFAVFMLLNNGLDIVSDRLATVDTQTQAIEIHDPTTGEVVTEIHPVVAWPISGVYTAEFGVLTPYQLFHSGIDIAGPKGTPVHPFMEGTVVYAGEIWWGFGKHVIIDHGNNITSVYAHLDKIFVVKGHPVTINQVIGNRGSTGWSTGPHLHFQINVYGLPVDPRTFMGNLANGVPIEEADHDH</sequence>
<dbReference type="AlphaFoldDB" id="A0A1F5KJX5"/>
<dbReference type="GO" id="GO:0004222">
    <property type="term" value="F:metalloendopeptidase activity"/>
    <property type="evidence" value="ECO:0007669"/>
    <property type="project" value="TreeGrafter"/>
</dbReference>